<dbReference type="Proteomes" id="UP000027821">
    <property type="component" value="Unassembled WGS sequence"/>
</dbReference>
<keyword evidence="6 8" id="KW-0472">Membrane</keyword>
<feature type="domain" description="TonB-dependent receptor-like beta-barrel" evidence="10">
    <location>
        <begin position="398"/>
        <end position="959"/>
    </location>
</feature>
<name>A0A074KSK5_9BACT</name>
<keyword evidence="13" id="KW-1185">Reference proteome</keyword>
<reference evidence="12 13" key="1">
    <citation type="submission" date="2014-04" db="EMBL/GenBank/DDBJ databases">
        <title>Characterization and application of a salt tolerant electro-active bacterium.</title>
        <authorList>
            <person name="Yang L."/>
            <person name="Wei S."/>
            <person name="Tay Q.X.M."/>
        </authorList>
    </citation>
    <scope>NUCLEOTIDE SEQUENCE [LARGE SCALE GENOMIC DNA]</scope>
    <source>
        <strain evidence="12 13">LY1</strain>
    </source>
</reference>
<dbReference type="InterPro" id="IPR039426">
    <property type="entry name" value="TonB-dep_rcpt-like"/>
</dbReference>
<evidence type="ECO:0000313" key="12">
    <source>
        <dbReference type="EMBL" id="KEO71899.1"/>
    </source>
</evidence>
<gene>
    <name evidence="12" type="ORF">EL17_20500</name>
</gene>
<evidence type="ECO:0000256" key="2">
    <source>
        <dbReference type="ARBA" id="ARBA00022448"/>
    </source>
</evidence>
<dbReference type="SUPFAM" id="SSF56935">
    <property type="entry name" value="Porins"/>
    <property type="match status" value="1"/>
</dbReference>
<dbReference type="SUPFAM" id="SSF49464">
    <property type="entry name" value="Carboxypeptidase regulatory domain-like"/>
    <property type="match status" value="1"/>
</dbReference>
<dbReference type="GO" id="GO:0009279">
    <property type="term" value="C:cell outer membrane"/>
    <property type="evidence" value="ECO:0007669"/>
    <property type="project" value="UniProtKB-SubCell"/>
</dbReference>
<comment type="caution">
    <text evidence="12">The sequence shown here is derived from an EMBL/GenBank/DDBJ whole genome shotgun (WGS) entry which is preliminary data.</text>
</comment>
<accession>A0A074KSK5</accession>
<evidence type="ECO:0000256" key="7">
    <source>
        <dbReference type="ARBA" id="ARBA00023237"/>
    </source>
</evidence>
<evidence type="ECO:0000256" key="4">
    <source>
        <dbReference type="ARBA" id="ARBA00022692"/>
    </source>
</evidence>
<dbReference type="InterPro" id="IPR036942">
    <property type="entry name" value="Beta-barrel_TonB_sf"/>
</dbReference>
<keyword evidence="7 8" id="KW-0998">Cell outer membrane</keyword>
<keyword evidence="3 8" id="KW-1134">Transmembrane beta strand</keyword>
<evidence type="ECO:0000256" key="6">
    <source>
        <dbReference type="ARBA" id="ARBA00023136"/>
    </source>
</evidence>
<dbReference type="InterPro" id="IPR023996">
    <property type="entry name" value="TonB-dep_OMP_SusC/RagA"/>
</dbReference>
<protein>
    <submittedName>
        <fullName evidence="12">Collagen-binding protein</fullName>
    </submittedName>
</protein>
<dbReference type="Pfam" id="PF00593">
    <property type="entry name" value="TonB_dep_Rec_b-barrel"/>
    <property type="match status" value="1"/>
</dbReference>
<dbReference type="eggNOG" id="COG4771">
    <property type="taxonomic scope" value="Bacteria"/>
</dbReference>
<dbReference type="NCBIfam" id="TIGR04057">
    <property type="entry name" value="SusC_RagA_signa"/>
    <property type="match status" value="1"/>
</dbReference>
<comment type="subcellular location">
    <subcellularLocation>
        <location evidence="1 8">Cell outer membrane</location>
        <topology evidence="1 8">Multi-pass membrane protein</topology>
    </subcellularLocation>
</comment>
<dbReference type="AlphaFoldDB" id="A0A074KSK5"/>
<keyword evidence="4 8" id="KW-0812">Transmembrane</keyword>
<proteinExistence type="inferred from homology"/>
<dbReference type="Gene3D" id="2.40.170.20">
    <property type="entry name" value="TonB-dependent receptor, beta-barrel domain"/>
    <property type="match status" value="1"/>
</dbReference>
<dbReference type="InterPro" id="IPR037066">
    <property type="entry name" value="Plug_dom_sf"/>
</dbReference>
<dbReference type="STRING" id="1048983.EL17_20500"/>
<dbReference type="Pfam" id="PF13715">
    <property type="entry name" value="CarbopepD_reg_2"/>
    <property type="match status" value="1"/>
</dbReference>
<evidence type="ECO:0000256" key="3">
    <source>
        <dbReference type="ARBA" id="ARBA00022452"/>
    </source>
</evidence>
<dbReference type="InterPro" id="IPR008969">
    <property type="entry name" value="CarboxyPept-like_regulatory"/>
</dbReference>
<dbReference type="RefSeq" id="WP_084166291.1">
    <property type="nucleotide sequence ID" value="NZ_JMIH01000034.1"/>
</dbReference>
<sequence>MKIFTNGIYSLVIIGIFLTISIQARAYSTVKKIYISIEGKGAIESTEARTISGTVYSNEDNLPLPGVSVVIKGTSTGTATDGEGNFTLEIPDEPTTLVLSFIGYVTRELVINNESQIEVRMDADVASMDEVVVVGYGSMRKGDVTSSVGGVKEEDFVKGAVRDAAQLIQGKVAGLRVTTPSGDPGASTQINLRGINSIHGSSQPLILIDGIPGDMNTVAPEDIESIDVLKDGSAAAIYGTRATGGVIIITTRQYRENRNTVSYNNYVSIQTIARRPQLLTGDDYRRLIREEGIPYTDYGHNTDWLGEMLQTPVSHNHNLTLFGGNSTTNFTGSVNYRDWDGIFLRTGQQRLTLRADLNHSMYNDKLRANIQIINRIFTANRGGADGYAYRQAMIRNPTDRVRDDQQNWQERDGYFYENPISRIYEYNSESRFKEMRISGSLIYNPLDNLDLKLLVSSVQNDTLVGNATTFDHTNTWLNNQNGTASRSTIARVENLMEMTANYHKSFGRHILSVLGGYSWQDATNESFYASNWNFPTDLYGWNNLGAGAALQTGQAGMGSGKDKWQLAGFFGRFTYNYDDRYLFMSSIRREGSSRFGVNYQWGTFPAASVGWRISNEPFLKGNSNIQDIKLRAGYGVTGTIANSPYLSQISYNFNRDQGAFIGGNWVQGFIPARNFNPDLRWERKMEYNFGLDFSFFKDRVSGSFDIYRRDINDLLYSFPVPVPPYLINTMMLNAGSMQNDGAEVLLNITPIEQREFVWRVNLTYSTNKNKLVDLSNDQFEVSNQFFNAGGTGEPIQDYTHRVEVGGPIGRFFVWHTVGVSESGEWLIESQNGETIPISEAVQEDRQFYGNGIPKHILGINNTFIYKNFDLELNIRGAFGHDILNFQRMFYENPYNTAYNMLNTAYDPVYGQRLSTDLAYVSHYIESGDYIKLDNVTFGYTLPRLRFMQHARIYASGLNLLILTNYKGIDPEGVYISGFAPGNDERDKYPTTRTFTLGLNVTF</sequence>
<dbReference type="InterPro" id="IPR000531">
    <property type="entry name" value="Beta-barrel_TonB"/>
</dbReference>
<evidence type="ECO:0000259" key="10">
    <source>
        <dbReference type="Pfam" id="PF00593"/>
    </source>
</evidence>
<dbReference type="EMBL" id="JMIH01000034">
    <property type="protein sequence ID" value="KEO71899.1"/>
    <property type="molecule type" value="Genomic_DNA"/>
</dbReference>
<keyword evidence="5 9" id="KW-0798">TonB box</keyword>
<evidence type="ECO:0000256" key="9">
    <source>
        <dbReference type="RuleBase" id="RU003357"/>
    </source>
</evidence>
<dbReference type="OrthoDB" id="9768177at2"/>
<evidence type="ECO:0000256" key="8">
    <source>
        <dbReference type="PROSITE-ProRule" id="PRU01360"/>
    </source>
</evidence>
<dbReference type="InterPro" id="IPR012910">
    <property type="entry name" value="Plug_dom"/>
</dbReference>
<comment type="similarity">
    <text evidence="8 9">Belongs to the TonB-dependent receptor family.</text>
</comment>
<organism evidence="12 13">
    <name type="scientific">Anditalea andensis</name>
    <dbReference type="NCBI Taxonomy" id="1048983"/>
    <lineage>
        <taxon>Bacteria</taxon>
        <taxon>Pseudomonadati</taxon>
        <taxon>Bacteroidota</taxon>
        <taxon>Cytophagia</taxon>
        <taxon>Cytophagales</taxon>
        <taxon>Cytophagaceae</taxon>
        <taxon>Anditalea</taxon>
    </lineage>
</organism>
<dbReference type="Gene3D" id="2.60.40.1120">
    <property type="entry name" value="Carboxypeptidase-like, regulatory domain"/>
    <property type="match status" value="1"/>
</dbReference>
<dbReference type="NCBIfam" id="TIGR04056">
    <property type="entry name" value="OMP_RagA_SusC"/>
    <property type="match status" value="1"/>
</dbReference>
<dbReference type="Gene3D" id="2.170.130.10">
    <property type="entry name" value="TonB-dependent receptor, plug domain"/>
    <property type="match status" value="1"/>
</dbReference>
<feature type="domain" description="TonB-dependent receptor plug" evidence="11">
    <location>
        <begin position="142"/>
        <end position="246"/>
    </location>
</feature>
<evidence type="ECO:0000256" key="5">
    <source>
        <dbReference type="ARBA" id="ARBA00023077"/>
    </source>
</evidence>
<evidence type="ECO:0000256" key="1">
    <source>
        <dbReference type="ARBA" id="ARBA00004571"/>
    </source>
</evidence>
<evidence type="ECO:0000259" key="11">
    <source>
        <dbReference type="Pfam" id="PF07715"/>
    </source>
</evidence>
<keyword evidence="12" id="KW-0176">Collagen</keyword>
<dbReference type="PROSITE" id="PS52016">
    <property type="entry name" value="TONB_DEPENDENT_REC_3"/>
    <property type="match status" value="1"/>
</dbReference>
<dbReference type="Pfam" id="PF07715">
    <property type="entry name" value="Plug"/>
    <property type="match status" value="1"/>
</dbReference>
<evidence type="ECO:0000313" key="13">
    <source>
        <dbReference type="Proteomes" id="UP000027821"/>
    </source>
</evidence>
<keyword evidence="2 8" id="KW-0813">Transport</keyword>
<dbReference type="InterPro" id="IPR023997">
    <property type="entry name" value="TonB-dep_OMP_SusC/RagA_CS"/>
</dbReference>